<dbReference type="PROSITE" id="PS51257">
    <property type="entry name" value="PROKAR_LIPOPROTEIN"/>
    <property type="match status" value="1"/>
</dbReference>
<dbReference type="RefSeq" id="WP_143916210.1">
    <property type="nucleotide sequence ID" value="NZ_CANLFO010000010.1"/>
</dbReference>
<evidence type="ECO:0000313" key="2">
    <source>
        <dbReference type="Proteomes" id="UP000318833"/>
    </source>
</evidence>
<keyword evidence="2" id="KW-1185">Reference proteome</keyword>
<comment type="caution">
    <text evidence="1">The sequence shown here is derived from an EMBL/GenBank/DDBJ whole genome shotgun (WGS) entry which is preliminary data.</text>
</comment>
<accession>A0A554VMD7</accession>
<dbReference type="AlphaFoldDB" id="A0A554VMD7"/>
<reference evidence="1 2" key="1">
    <citation type="submission" date="2019-07" db="EMBL/GenBank/DDBJ databases">
        <title>The draft genome sequence of Aquimarina algiphila M91.</title>
        <authorList>
            <person name="Meng X."/>
        </authorList>
    </citation>
    <scope>NUCLEOTIDE SEQUENCE [LARGE SCALE GENOMIC DNA]</scope>
    <source>
        <strain evidence="1 2">M91</strain>
    </source>
</reference>
<sequence>MKYLVMFGLLFILSCKSDDDSSGLNTLDIAYEQNFIETSFLEAGETAPPLVNWSGEKVTFSATTLPNTAPDDLFNINMSIDEETGVLSWDRSIPLGKTDIFITASNALESTTVLVTINNTFVEGLFYGGFNDDISDEPNTSTTTSDGSLALSKEGTAGLLISSDGDIISIDGTWTIDESLITINFNTNNRVLKGIMNGENDEPAATFIGQWGEGLDQNNNIENLKGAFRFIGEFISE</sequence>
<protein>
    <submittedName>
        <fullName evidence="1">Uncharacterized protein</fullName>
    </submittedName>
</protein>
<organism evidence="1 2">
    <name type="scientific">Aquimarina algiphila</name>
    <dbReference type="NCBI Taxonomy" id="2047982"/>
    <lineage>
        <taxon>Bacteria</taxon>
        <taxon>Pseudomonadati</taxon>
        <taxon>Bacteroidota</taxon>
        <taxon>Flavobacteriia</taxon>
        <taxon>Flavobacteriales</taxon>
        <taxon>Flavobacteriaceae</taxon>
        <taxon>Aquimarina</taxon>
    </lineage>
</organism>
<gene>
    <name evidence="1" type="ORF">FOF46_08940</name>
</gene>
<dbReference type="EMBL" id="VLNR01000014">
    <property type="protein sequence ID" value="TSE09370.1"/>
    <property type="molecule type" value="Genomic_DNA"/>
</dbReference>
<dbReference type="Proteomes" id="UP000318833">
    <property type="component" value="Unassembled WGS sequence"/>
</dbReference>
<name>A0A554VMD7_9FLAO</name>
<dbReference type="OrthoDB" id="1163392at2"/>
<evidence type="ECO:0000313" key="1">
    <source>
        <dbReference type="EMBL" id="TSE09370.1"/>
    </source>
</evidence>
<proteinExistence type="predicted"/>